<keyword evidence="1" id="KW-0472">Membrane</keyword>
<feature type="signal peptide" evidence="2">
    <location>
        <begin position="1"/>
        <end position="21"/>
    </location>
</feature>
<keyword evidence="2" id="KW-0732">Signal</keyword>
<protein>
    <submittedName>
        <fullName evidence="3">Uncharacterized protein</fullName>
    </submittedName>
</protein>
<keyword evidence="1" id="KW-1133">Transmembrane helix</keyword>
<organism evidence="3 4">
    <name type="scientific">Francisella hispaniensis FSC454</name>
    <dbReference type="NCBI Taxonomy" id="1088883"/>
    <lineage>
        <taxon>Bacteria</taxon>
        <taxon>Pseudomonadati</taxon>
        <taxon>Pseudomonadota</taxon>
        <taxon>Gammaproteobacteria</taxon>
        <taxon>Thiotrichales</taxon>
        <taxon>Francisellaceae</taxon>
        <taxon>Francisella</taxon>
    </lineage>
</organism>
<sequence length="130" mass="14015">MIKKIVFCICFFLFLLNYSFADIDSSNDPINAPSNIPKVESKGFLNDYIVTPITDVALLATAPIGSFVGLFKGASKSQAILYNGEYHSGDSDIVNIFVAPFAAVGFALGGAIYMTFKLPADLINGKTLDY</sequence>
<evidence type="ECO:0000256" key="2">
    <source>
        <dbReference type="SAM" id="SignalP"/>
    </source>
</evidence>
<evidence type="ECO:0000313" key="4">
    <source>
        <dbReference type="Proteomes" id="UP000182459"/>
    </source>
</evidence>
<dbReference type="RefSeq" id="WP_066046672.1">
    <property type="nucleotide sequence ID" value="NZ_CP018093.1"/>
</dbReference>
<feature type="chain" id="PRO_5042020364" evidence="2">
    <location>
        <begin position="22"/>
        <end position="130"/>
    </location>
</feature>
<keyword evidence="1" id="KW-0812">Transmembrane</keyword>
<feature type="transmembrane region" description="Helical" evidence="1">
    <location>
        <begin position="93"/>
        <end position="116"/>
    </location>
</feature>
<name>A0AAC9NQG9_9GAMM</name>
<dbReference type="EMBL" id="CP018093">
    <property type="protein sequence ID" value="APD51222.1"/>
    <property type="molecule type" value="Genomic_DNA"/>
</dbReference>
<evidence type="ECO:0000256" key="1">
    <source>
        <dbReference type="SAM" id="Phobius"/>
    </source>
</evidence>
<proteinExistence type="predicted"/>
<dbReference type="Proteomes" id="UP000182459">
    <property type="component" value="Chromosome"/>
</dbReference>
<keyword evidence="4" id="KW-1185">Reference proteome</keyword>
<reference evidence="3 4" key="1">
    <citation type="submission" date="2016-11" db="EMBL/GenBank/DDBJ databases">
        <authorList>
            <person name="Hagglund E."/>
            <person name="Bystrom M."/>
            <person name="Naslund J."/>
            <person name="Stenberg P."/>
            <person name="Sjodin A."/>
        </authorList>
    </citation>
    <scope>NUCLEOTIDE SEQUENCE [LARGE SCALE GENOMIC DNA]</scope>
    <source>
        <strain evidence="3 4">CCUG 58020</strain>
    </source>
</reference>
<evidence type="ECO:0000313" key="3">
    <source>
        <dbReference type="EMBL" id="APD51222.1"/>
    </source>
</evidence>
<dbReference type="AlphaFoldDB" id="A0AAC9NQG9"/>
<accession>A0AAC9NQG9</accession>
<gene>
    <name evidence="3" type="ORF">FSC454_09140</name>
</gene>
<dbReference type="KEGG" id="fhi:FSC454_09140"/>